<proteinExistence type="predicted"/>
<keyword evidence="3" id="KW-1185">Reference proteome</keyword>
<dbReference type="Ensembl" id="ENSSBOT00000038650.1">
    <property type="protein sequence ID" value="ENSSBOP00000021807.1"/>
    <property type="gene ID" value="ENSSBOG00000027458.1"/>
</dbReference>
<evidence type="ECO:0000313" key="2">
    <source>
        <dbReference type="Ensembl" id="ENSSBOP00000021807.1"/>
    </source>
</evidence>
<evidence type="ECO:0000313" key="3">
    <source>
        <dbReference type="Proteomes" id="UP000233220"/>
    </source>
</evidence>
<dbReference type="STRING" id="39432.ENSSBOP00000021807"/>
<feature type="region of interest" description="Disordered" evidence="1">
    <location>
        <begin position="100"/>
        <end position="135"/>
    </location>
</feature>
<reference evidence="2" key="2">
    <citation type="submission" date="2025-09" db="UniProtKB">
        <authorList>
            <consortium name="Ensembl"/>
        </authorList>
    </citation>
    <scope>IDENTIFICATION</scope>
</reference>
<evidence type="ECO:0000256" key="1">
    <source>
        <dbReference type="SAM" id="MobiDB-lite"/>
    </source>
</evidence>
<dbReference type="Proteomes" id="UP000233220">
    <property type="component" value="Unplaced"/>
</dbReference>
<protein>
    <submittedName>
        <fullName evidence="2">Uncharacterized protein</fullName>
    </submittedName>
</protein>
<dbReference type="GeneTree" id="ENSGT01040000242562"/>
<organism evidence="2 3">
    <name type="scientific">Saimiri boliviensis boliviensis</name>
    <name type="common">Bolivian squirrel monkey</name>
    <dbReference type="NCBI Taxonomy" id="39432"/>
    <lineage>
        <taxon>Eukaryota</taxon>
        <taxon>Metazoa</taxon>
        <taxon>Chordata</taxon>
        <taxon>Craniata</taxon>
        <taxon>Vertebrata</taxon>
        <taxon>Euteleostomi</taxon>
        <taxon>Mammalia</taxon>
        <taxon>Eutheria</taxon>
        <taxon>Euarchontoglires</taxon>
        <taxon>Primates</taxon>
        <taxon>Haplorrhini</taxon>
        <taxon>Platyrrhini</taxon>
        <taxon>Cebidae</taxon>
        <taxon>Saimiriinae</taxon>
        <taxon>Saimiri</taxon>
    </lineage>
</organism>
<dbReference type="AlphaFoldDB" id="A0A2K6TQF2"/>
<name>A0A2K6TQF2_SAIBB</name>
<sequence length="135" mass="15296">GGRKLVYLQELPGTDHYVFYCKDQRHGGLFRMGELMASATCRAGPPSPPRLTWPPHLQVGIPTPTWRPWKNLRNSCSARDSRRGIFSCPCRWEAAFPNTRRHPGLHFQSPPCRQTRSPARLDLPSSHEPFLAPPA</sequence>
<accession>A0A2K6TQF2</accession>
<reference evidence="2" key="1">
    <citation type="submission" date="2025-08" db="UniProtKB">
        <authorList>
            <consortium name="Ensembl"/>
        </authorList>
    </citation>
    <scope>IDENTIFICATION</scope>
</reference>